<evidence type="ECO:0000313" key="3">
    <source>
        <dbReference type="EMBL" id="KKI50854.1"/>
    </source>
</evidence>
<dbReference type="Gene3D" id="3.30.70.1430">
    <property type="entry name" value="Multidrug efflux transporter AcrB pore domain"/>
    <property type="match status" value="2"/>
</dbReference>
<evidence type="ECO:0000256" key="2">
    <source>
        <dbReference type="SAM" id="Phobius"/>
    </source>
</evidence>
<dbReference type="InterPro" id="IPR001036">
    <property type="entry name" value="Acrflvin-R"/>
</dbReference>
<dbReference type="Gene3D" id="3.30.70.1320">
    <property type="entry name" value="Multidrug efflux transporter AcrB pore domain like"/>
    <property type="match status" value="2"/>
</dbReference>
<evidence type="ECO:0000256" key="1">
    <source>
        <dbReference type="SAM" id="Coils"/>
    </source>
</evidence>
<feature type="transmembrane region" description="Helical" evidence="2">
    <location>
        <begin position="580"/>
        <end position="599"/>
    </location>
</feature>
<reference evidence="3 4" key="1">
    <citation type="submission" date="2015-04" db="EMBL/GenBank/DDBJ databases">
        <title>Draft genome sequence of bacteremic isolate Catabacter hongkongensis type strain HKU16T.</title>
        <authorList>
            <person name="Lau S.K."/>
            <person name="Teng J.L."/>
            <person name="Huang Y."/>
            <person name="Curreem S.O."/>
            <person name="Tsui S.K."/>
            <person name="Woo P.C."/>
        </authorList>
    </citation>
    <scope>NUCLEOTIDE SEQUENCE [LARGE SCALE GENOMIC DNA]</scope>
    <source>
        <strain evidence="3 4">HKU16</strain>
    </source>
</reference>
<feature type="transmembrane region" description="Helical" evidence="2">
    <location>
        <begin position="554"/>
        <end position="573"/>
    </location>
</feature>
<name>A0A0M2NE96_9FIRM</name>
<dbReference type="PANTHER" id="PTHR32063">
    <property type="match status" value="1"/>
</dbReference>
<dbReference type="STRING" id="270498.CHK_1645"/>
<feature type="transmembrane region" description="Helical" evidence="2">
    <location>
        <begin position="1129"/>
        <end position="1154"/>
    </location>
</feature>
<dbReference type="SUPFAM" id="SSF82866">
    <property type="entry name" value="Multidrug efflux transporter AcrB transmembrane domain"/>
    <property type="match status" value="2"/>
</dbReference>
<feature type="transmembrane region" description="Helical" evidence="2">
    <location>
        <begin position="1077"/>
        <end position="1096"/>
    </location>
</feature>
<feature type="transmembrane region" description="Helical" evidence="2">
    <location>
        <begin position="740"/>
        <end position="761"/>
    </location>
</feature>
<dbReference type="InterPro" id="IPR027463">
    <property type="entry name" value="AcrB_DN_DC_subdom"/>
</dbReference>
<dbReference type="EMBL" id="LAYJ01000097">
    <property type="protein sequence ID" value="KKI50854.1"/>
    <property type="molecule type" value="Genomic_DNA"/>
</dbReference>
<feature type="transmembrane region" description="Helical" evidence="2">
    <location>
        <begin position="605"/>
        <end position="631"/>
    </location>
</feature>
<proteinExistence type="predicted"/>
<feature type="transmembrane region" description="Helical" evidence="2">
    <location>
        <begin position="1206"/>
        <end position="1229"/>
    </location>
</feature>
<dbReference type="Gene3D" id="3.30.2090.10">
    <property type="entry name" value="Multidrug efflux transporter AcrB TolC docking domain, DN and DC subdomains"/>
    <property type="match status" value="3"/>
</dbReference>
<dbReference type="GO" id="GO:0005886">
    <property type="term" value="C:plasma membrane"/>
    <property type="evidence" value="ECO:0007669"/>
    <property type="project" value="TreeGrafter"/>
</dbReference>
<dbReference type="PRINTS" id="PR00702">
    <property type="entry name" value="ACRIFLAVINRP"/>
</dbReference>
<dbReference type="Pfam" id="PF00873">
    <property type="entry name" value="ACR_tran"/>
    <property type="match status" value="2"/>
</dbReference>
<accession>A0A0M2NE96</accession>
<dbReference type="Proteomes" id="UP000034076">
    <property type="component" value="Unassembled WGS sequence"/>
</dbReference>
<keyword evidence="1" id="KW-0175">Coiled coil</keyword>
<dbReference type="SUPFAM" id="SSF82693">
    <property type="entry name" value="Multidrug efflux transporter AcrB pore domain, PN1, PN2, PC1 and PC2 subdomains"/>
    <property type="match status" value="3"/>
</dbReference>
<dbReference type="OrthoDB" id="9757876at2"/>
<feature type="transmembrane region" description="Helical" evidence="2">
    <location>
        <begin position="651"/>
        <end position="671"/>
    </location>
</feature>
<feature type="coiled-coil region" evidence="1">
    <location>
        <begin position="199"/>
        <end position="226"/>
    </location>
</feature>
<feature type="transmembrane region" description="Helical" evidence="2">
    <location>
        <begin position="12"/>
        <end position="30"/>
    </location>
</feature>
<dbReference type="Gene3D" id="1.20.1640.10">
    <property type="entry name" value="Multidrug efflux transporter AcrB transmembrane domain"/>
    <property type="match status" value="3"/>
</dbReference>
<dbReference type="Gene3D" id="3.30.70.1440">
    <property type="entry name" value="Multidrug efflux transporter AcrB pore domain"/>
    <property type="match status" value="1"/>
</dbReference>
<keyword evidence="2" id="KW-0472">Membrane</keyword>
<keyword evidence="2" id="KW-0812">Transmembrane</keyword>
<dbReference type="RefSeq" id="WP_046443520.1">
    <property type="nucleotide sequence ID" value="NZ_LAYJ01000097.1"/>
</dbReference>
<keyword evidence="2" id="KW-1133">Transmembrane helix</keyword>
<gene>
    <name evidence="3" type="ORF">CHK_1645</name>
</gene>
<dbReference type="PANTHER" id="PTHR32063:SF0">
    <property type="entry name" value="SWARMING MOTILITY PROTEIN SWRC"/>
    <property type="match status" value="1"/>
</dbReference>
<sequence length="1257" mass="135122">MSKFSVKKPMTIFVAVIMVCILGFISFTSMTTDLLPKMDLPYVAVFTTYPGASPEKIEQTVTKPLEQTLSTASGIKNVTSISNENTSVVILEFTQETNMDSAMIEISNSVDMVKSNLDDAVGTPTLIKINPDIMPVMIAAVDVQGQDIVETSKTVSEDILPQFERIDGVASVSAMGLVEDSIQVTLNQDKIDELNNRVLASVDEKLAEAQEQLDDAKSQLESGKAQLNATSKTQSEKLVDMGMQLSAGRDQIQAALDAMPQMQKELETQLNDLKAQRDELTANLSDAKTARDGLQQAIAGMVAAGQPVPEELTTQLATLEQTIPQLESGLSQITDGISQLEAGIASIPEQKAQLEAKLSELDQGEKQLESGKMALTTGIAEAAGQLAGGEAQLSQKEAEFEQQKDAAYEQAGLDGKITQDTVSKILAAQNFSMPAGYIQEGTEKYLVKVGDQFSNMEQIKDLVLFNIPTGDIGEVKLSDVADIELTDNRGDLYAKINGNDGILLSFQKQSTSSTTDVSDKINAVMKQIEETNPNVHMTALSDQGVYINIVIDSVLNNLLLGGILAIIILFLFLKDIKPTLIVAISIPFSLLAALTLMYFCGVTLNVISLAGLALGVGMLVDNSIVVIENIYRLRSLGISAAKAAIKGASQVAGAIAASTLTTICVFLPIVFTEGLTRQLFADMGLTIAFSLLASLVIALTLVPAMGSTMLKNTKEKPHKWFDKFTGGYQKVLGGALKHKWIVYVLVIGLFVFSIANVFTMGTSLMPKMDSQEIMITMEMPTGSTTQETRDMSDVVLARLTEVPDVETIGAMEGGAMSVMGGSSGSSGSNNTSIMMYALLKEDRESSSAQTAQKMREAVADLPCSVEISDSTMDMSMLSGSGLEVVIKGDDLDTIKNIALDMTAMMQETQGLTNIKNGLEDASTETRVTVDKSKAMEYGLTVAQVYQQLAAELNAGQSATTVTFETEDYPVIVKNSPQDSLTLDSLRDFQLTGTEDGEETGIALSDIAQVTQEQSLSAINHDGQVRTMSVTAEVDADHNIGLLSREFADKLQGYSVPAGYTVEIAGENQTITDTFTNLIYMFLLAVVLIYLIMVAQFQSLKSPFIILFTIPLAFTGGLLALLMTGFDLSMIALLGFLILAGIVVNNGIVFVDYVNQLRLSGVEKHEALLRAGKARIRPILMTALTTVLGLVPLAFGMGQGAEMLQPMAVVTIGGLIYATFMTLFFVPVLYDGLNKKDMKPVEIEEGEEDDIPAIFADV</sequence>
<protein>
    <submittedName>
        <fullName evidence="3">RND multidrug efflux transporter</fullName>
    </submittedName>
</protein>
<keyword evidence="4" id="KW-1185">Reference proteome</keyword>
<feature type="coiled-coil region" evidence="1">
    <location>
        <begin position="259"/>
        <end position="297"/>
    </location>
</feature>
<dbReference type="AlphaFoldDB" id="A0A0M2NE96"/>
<dbReference type="GO" id="GO:0042910">
    <property type="term" value="F:xenobiotic transmembrane transporter activity"/>
    <property type="evidence" value="ECO:0007669"/>
    <property type="project" value="TreeGrafter"/>
</dbReference>
<feature type="transmembrane region" description="Helical" evidence="2">
    <location>
        <begin position="1103"/>
        <end position="1123"/>
    </location>
</feature>
<comment type="caution">
    <text evidence="3">The sequence shown here is derived from an EMBL/GenBank/DDBJ whole genome shotgun (WGS) entry which is preliminary data.</text>
</comment>
<dbReference type="Gene3D" id="6.10.250.1080">
    <property type="match status" value="1"/>
</dbReference>
<dbReference type="SUPFAM" id="SSF82714">
    <property type="entry name" value="Multidrug efflux transporter AcrB TolC docking domain, DN and DC subdomains"/>
    <property type="match status" value="2"/>
</dbReference>
<organism evidence="3 4">
    <name type="scientific">Christensenella hongkongensis</name>
    <dbReference type="NCBI Taxonomy" id="270498"/>
    <lineage>
        <taxon>Bacteria</taxon>
        <taxon>Bacillati</taxon>
        <taxon>Bacillota</taxon>
        <taxon>Clostridia</taxon>
        <taxon>Christensenellales</taxon>
        <taxon>Christensenellaceae</taxon>
        <taxon>Christensenella</taxon>
    </lineage>
</organism>
<feature type="transmembrane region" description="Helical" evidence="2">
    <location>
        <begin position="683"/>
        <end position="706"/>
    </location>
</feature>
<evidence type="ECO:0000313" key="4">
    <source>
        <dbReference type="Proteomes" id="UP000034076"/>
    </source>
</evidence>
<feature type="transmembrane region" description="Helical" evidence="2">
    <location>
        <begin position="1175"/>
        <end position="1194"/>
    </location>
</feature>
<dbReference type="PATRIC" id="fig|270498.16.peg.2548"/>